<dbReference type="AlphaFoldDB" id="A0A844G803"/>
<sequence>MNTDNVVALITPGPQRHLARFHIALGDPSLIYGQQDIASITFRREGNELALYHMALGISETRRIVLPGDEIQLQVDSKMLLIIVRAVSATHVLIDA</sequence>
<name>A0A844G803_9NEIS</name>
<evidence type="ECO:0000313" key="1">
    <source>
        <dbReference type="EMBL" id="MTD32433.1"/>
    </source>
</evidence>
<evidence type="ECO:0000313" key="2">
    <source>
        <dbReference type="Proteomes" id="UP000446658"/>
    </source>
</evidence>
<organism evidence="1 2">
    <name type="scientific">Paludibacterium denitrificans</name>
    <dbReference type="NCBI Taxonomy" id="2675226"/>
    <lineage>
        <taxon>Bacteria</taxon>
        <taxon>Pseudomonadati</taxon>
        <taxon>Pseudomonadota</taxon>
        <taxon>Betaproteobacteria</taxon>
        <taxon>Neisseriales</taxon>
        <taxon>Chromobacteriaceae</taxon>
        <taxon>Paludibacterium</taxon>
    </lineage>
</organism>
<accession>A0A844G803</accession>
<protein>
    <submittedName>
        <fullName evidence="1">Uncharacterized protein</fullName>
    </submittedName>
</protein>
<dbReference type="EMBL" id="WLYX01000001">
    <property type="protein sequence ID" value="MTD32433.1"/>
    <property type="molecule type" value="Genomic_DNA"/>
</dbReference>
<dbReference type="Proteomes" id="UP000446658">
    <property type="component" value="Unassembled WGS sequence"/>
</dbReference>
<dbReference type="RefSeq" id="WP_230368843.1">
    <property type="nucleotide sequence ID" value="NZ_WLYX01000001.1"/>
</dbReference>
<gene>
    <name evidence="1" type="ORF">GKE73_01360</name>
</gene>
<proteinExistence type="predicted"/>
<comment type="caution">
    <text evidence="1">The sequence shown here is derived from an EMBL/GenBank/DDBJ whole genome shotgun (WGS) entry which is preliminary data.</text>
</comment>
<keyword evidence="2" id="KW-1185">Reference proteome</keyword>
<reference evidence="1 2" key="1">
    <citation type="submission" date="2019-11" db="EMBL/GenBank/DDBJ databases">
        <title>Draft genome sequence of Paludibacterium sp. dN18-1.</title>
        <authorList>
            <person name="Im W.-T."/>
        </authorList>
    </citation>
    <scope>NUCLEOTIDE SEQUENCE [LARGE SCALE GENOMIC DNA]</scope>
    <source>
        <strain evidence="2">dN 18-1</strain>
    </source>
</reference>